<proteinExistence type="predicted"/>
<evidence type="ECO:0000313" key="1">
    <source>
        <dbReference type="EMBL" id="KAH0938773.1"/>
    </source>
</evidence>
<organism evidence="1 2">
    <name type="scientific">Brassica napus</name>
    <name type="common">Rape</name>
    <dbReference type="NCBI Taxonomy" id="3708"/>
    <lineage>
        <taxon>Eukaryota</taxon>
        <taxon>Viridiplantae</taxon>
        <taxon>Streptophyta</taxon>
        <taxon>Embryophyta</taxon>
        <taxon>Tracheophyta</taxon>
        <taxon>Spermatophyta</taxon>
        <taxon>Magnoliopsida</taxon>
        <taxon>eudicotyledons</taxon>
        <taxon>Gunneridae</taxon>
        <taxon>Pentapetalae</taxon>
        <taxon>rosids</taxon>
        <taxon>malvids</taxon>
        <taxon>Brassicales</taxon>
        <taxon>Brassicaceae</taxon>
        <taxon>Brassiceae</taxon>
        <taxon>Brassica</taxon>
    </lineage>
</organism>
<dbReference type="EMBL" id="JAGKQM010000002">
    <property type="protein sequence ID" value="KAH0938773.1"/>
    <property type="molecule type" value="Genomic_DNA"/>
</dbReference>
<dbReference type="Proteomes" id="UP000824890">
    <property type="component" value="Unassembled WGS sequence"/>
</dbReference>
<gene>
    <name evidence="1" type="ORF">HID58_006234</name>
</gene>
<protein>
    <submittedName>
        <fullName evidence="1">Uncharacterized protein</fullName>
    </submittedName>
</protein>
<name>A0ABQ8EAU1_BRANA</name>
<comment type="caution">
    <text evidence="1">The sequence shown here is derived from an EMBL/GenBank/DDBJ whole genome shotgun (WGS) entry which is preliminary data.</text>
</comment>
<keyword evidence="2" id="KW-1185">Reference proteome</keyword>
<accession>A0ABQ8EAU1</accession>
<sequence length="185" mass="20335">VLELIESVHSSDNIMNSPSQARGLCVLEAWMSGSCSPVAVRELNTHLFLAIALIHNPEKREEYRTIILESYGITKQEVCNSGGIASIGTSFSRRISSATSSAAVVVDDKSRAYFLRVGIVDGEAGRDTGFADEFGRTGRGDRRFAFCFLRVGIADLEAGRNTAFADRRFSVGTHRSRVMRRDNQV</sequence>
<feature type="non-terminal residue" evidence="1">
    <location>
        <position position="1"/>
    </location>
</feature>
<reference evidence="1 2" key="1">
    <citation type="submission" date="2021-05" db="EMBL/GenBank/DDBJ databases">
        <title>Genome Assembly of Synthetic Allotetraploid Brassica napus Reveals Homoeologous Exchanges between Subgenomes.</title>
        <authorList>
            <person name="Davis J.T."/>
        </authorList>
    </citation>
    <scope>NUCLEOTIDE SEQUENCE [LARGE SCALE GENOMIC DNA]</scope>
    <source>
        <strain evidence="2">cv. Da-Ae</strain>
        <tissue evidence="1">Seedling</tissue>
    </source>
</reference>
<evidence type="ECO:0000313" key="2">
    <source>
        <dbReference type="Proteomes" id="UP000824890"/>
    </source>
</evidence>